<evidence type="ECO:0000313" key="5">
    <source>
        <dbReference type="EMBL" id="AXF85525.1"/>
    </source>
</evidence>
<gene>
    <name evidence="5" type="primary">yvoA_2</name>
    <name evidence="5" type="ORF">DTO96_101256</name>
</gene>
<dbReference type="InterPro" id="IPR050679">
    <property type="entry name" value="Bact_HTH_transcr_reg"/>
</dbReference>
<dbReference type="SUPFAM" id="SSF64288">
    <property type="entry name" value="Chorismate lyase-like"/>
    <property type="match status" value="1"/>
</dbReference>
<dbReference type="Pfam" id="PF00392">
    <property type="entry name" value="GntR"/>
    <property type="match status" value="1"/>
</dbReference>
<keyword evidence="1" id="KW-0805">Transcription regulation</keyword>
<evidence type="ECO:0000256" key="3">
    <source>
        <dbReference type="ARBA" id="ARBA00023163"/>
    </source>
</evidence>
<dbReference type="AlphaFoldDB" id="A0A345DAY7"/>
<dbReference type="Gene3D" id="3.40.1410.10">
    <property type="entry name" value="Chorismate lyase-like"/>
    <property type="match status" value="1"/>
</dbReference>
<dbReference type="OrthoDB" id="6626198at2"/>
<keyword evidence="2" id="KW-0238">DNA-binding</keyword>
<accession>A0A345DAY7</accession>
<dbReference type="SMART" id="SM00866">
    <property type="entry name" value="UTRA"/>
    <property type="match status" value="1"/>
</dbReference>
<dbReference type="PANTHER" id="PTHR44846:SF1">
    <property type="entry name" value="MANNOSYL-D-GLYCERATE TRANSPORT_METABOLISM SYSTEM REPRESSOR MNGR-RELATED"/>
    <property type="match status" value="1"/>
</dbReference>
<sequence>MKRNYDTLRINHDSKTPLAVQLAVNLGLAIREGWWTSDEALPSERMLSGWLKLSRVTTRSAYDLLVQEGLAYRRRGAGTFVKHSYEQPLGRLQGFTEAFKNRGLHPQSVWLSKKIDVPTADEALKLSIALDVPVLRLRRQRVVENKPIAYEVNVLPASVVPEPEKIMGSLYDYLDGIGHGLVRAQQHILAMNATEQVAKYCKIPVGQAVLQVMRIGFDQNNQIIEYSTTYCRSDFYDFTVELNRNL</sequence>
<evidence type="ECO:0000259" key="4">
    <source>
        <dbReference type="PROSITE" id="PS50949"/>
    </source>
</evidence>
<evidence type="ECO:0000256" key="1">
    <source>
        <dbReference type="ARBA" id="ARBA00023015"/>
    </source>
</evidence>
<dbReference type="InterPro" id="IPR028978">
    <property type="entry name" value="Chorismate_lyase_/UTRA_dom_sf"/>
</dbReference>
<dbReference type="EMBL" id="CP031124">
    <property type="protein sequence ID" value="AXF85525.1"/>
    <property type="molecule type" value="Genomic_DNA"/>
</dbReference>
<dbReference type="KEGG" id="hyf:DTO96_101256"/>
<keyword evidence="3" id="KW-0804">Transcription</keyword>
<dbReference type="InterPro" id="IPR011663">
    <property type="entry name" value="UTRA"/>
</dbReference>
<evidence type="ECO:0000313" key="6">
    <source>
        <dbReference type="Proteomes" id="UP000252182"/>
    </source>
</evidence>
<dbReference type="InterPro" id="IPR000524">
    <property type="entry name" value="Tscrpt_reg_HTH_GntR"/>
</dbReference>
<dbReference type="SUPFAM" id="SSF46785">
    <property type="entry name" value="Winged helix' DNA-binding domain"/>
    <property type="match status" value="1"/>
</dbReference>
<name>A0A345DAY7_9BURK</name>
<dbReference type="GO" id="GO:0045892">
    <property type="term" value="P:negative regulation of DNA-templated transcription"/>
    <property type="evidence" value="ECO:0007669"/>
    <property type="project" value="TreeGrafter"/>
</dbReference>
<proteinExistence type="predicted"/>
<dbReference type="SMART" id="SM00345">
    <property type="entry name" value="HTH_GNTR"/>
    <property type="match status" value="1"/>
</dbReference>
<dbReference type="GO" id="GO:0003677">
    <property type="term" value="F:DNA binding"/>
    <property type="evidence" value="ECO:0007669"/>
    <property type="project" value="UniProtKB-KW"/>
</dbReference>
<dbReference type="InterPro" id="IPR036390">
    <property type="entry name" value="WH_DNA-bd_sf"/>
</dbReference>
<dbReference type="PROSITE" id="PS50949">
    <property type="entry name" value="HTH_GNTR"/>
    <property type="match status" value="1"/>
</dbReference>
<dbReference type="CDD" id="cd07377">
    <property type="entry name" value="WHTH_GntR"/>
    <property type="match status" value="1"/>
</dbReference>
<dbReference type="GO" id="GO:0003700">
    <property type="term" value="F:DNA-binding transcription factor activity"/>
    <property type="evidence" value="ECO:0007669"/>
    <property type="project" value="InterPro"/>
</dbReference>
<organism evidence="5 6">
    <name type="scientific">Ephemeroptericola cinctiostellae</name>
    <dbReference type="NCBI Taxonomy" id="2268024"/>
    <lineage>
        <taxon>Bacteria</taxon>
        <taxon>Pseudomonadati</taxon>
        <taxon>Pseudomonadota</taxon>
        <taxon>Betaproteobacteria</taxon>
        <taxon>Burkholderiales</taxon>
        <taxon>Burkholderiaceae</taxon>
        <taxon>Ephemeroptericola</taxon>
    </lineage>
</organism>
<dbReference type="Pfam" id="PF07702">
    <property type="entry name" value="UTRA"/>
    <property type="match status" value="1"/>
</dbReference>
<dbReference type="PRINTS" id="PR00035">
    <property type="entry name" value="HTHGNTR"/>
</dbReference>
<protein>
    <submittedName>
        <fullName evidence="5">HTH-type transcriptional repressor YvoA</fullName>
    </submittedName>
</protein>
<reference evidence="6" key="1">
    <citation type="submission" date="2018-07" db="EMBL/GenBank/DDBJ databases">
        <authorList>
            <person name="Kim H."/>
        </authorList>
    </citation>
    <scope>NUCLEOTIDE SEQUENCE [LARGE SCALE GENOMIC DNA]</scope>
    <source>
        <strain evidence="6">F02</strain>
    </source>
</reference>
<keyword evidence="6" id="KW-1185">Reference proteome</keyword>
<dbReference type="InterPro" id="IPR036388">
    <property type="entry name" value="WH-like_DNA-bd_sf"/>
</dbReference>
<dbReference type="Gene3D" id="1.10.10.10">
    <property type="entry name" value="Winged helix-like DNA-binding domain superfamily/Winged helix DNA-binding domain"/>
    <property type="match status" value="1"/>
</dbReference>
<evidence type="ECO:0000256" key="2">
    <source>
        <dbReference type="ARBA" id="ARBA00023125"/>
    </source>
</evidence>
<dbReference type="PANTHER" id="PTHR44846">
    <property type="entry name" value="MANNOSYL-D-GLYCERATE TRANSPORT/METABOLISM SYSTEM REPRESSOR MNGR-RELATED"/>
    <property type="match status" value="1"/>
</dbReference>
<dbReference type="Proteomes" id="UP000252182">
    <property type="component" value="Chromosome"/>
</dbReference>
<feature type="domain" description="HTH gntR-type" evidence="4">
    <location>
        <begin position="16"/>
        <end position="84"/>
    </location>
</feature>
<dbReference type="RefSeq" id="WP_114562713.1">
    <property type="nucleotide sequence ID" value="NZ_CP031124.1"/>
</dbReference>